<organism evidence="2 3">
    <name type="scientific">Nocardiopsis lambiniae</name>
    <dbReference type="NCBI Taxonomy" id="3075539"/>
    <lineage>
        <taxon>Bacteria</taxon>
        <taxon>Bacillati</taxon>
        <taxon>Actinomycetota</taxon>
        <taxon>Actinomycetes</taxon>
        <taxon>Streptosporangiales</taxon>
        <taxon>Nocardiopsidaceae</taxon>
        <taxon>Nocardiopsis</taxon>
    </lineage>
</organism>
<dbReference type="RefSeq" id="WP_311511030.1">
    <property type="nucleotide sequence ID" value="NZ_JAVREP010000004.1"/>
</dbReference>
<evidence type="ECO:0000313" key="2">
    <source>
        <dbReference type="EMBL" id="MDT0328296.1"/>
    </source>
</evidence>
<accession>A0ABU2M8J5</accession>
<feature type="coiled-coil region" evidence="1">
    <location>
        <begin position="105"/>
        <end position="132"/>
    </location>
</feature>
<evidence type="ECO:0000313" key="3">
    <source>
        <dbReference type="Proteomes" id="UP001183390"/>
    </source>
</evidence>
<evidence type="ECO:0000256" key="1">
    <source>
        <dbReference type="SAM" id="Coils"/>
    </source>
</evidence>
<reference evidence="3" key="1">
    <citation type="submission" date="2023-07" db="EMBL/GenBank/DDBJ databases">
        <title>30 novel species of actinomycetes from the DSMZ collection.</title>
        <authorList>
            <person name="Nouioui I."/>
        </authorList>
    </citation>
    <scope>NUCLEOTIDE SEQUENCE [LARGE SCALE GENOMIC DNA]</scope>
    <source>
        <strain evidence="3">DSM 44743</strain>
    </source>
</reference>
<dbReference type="EMBL" id="JAVREP010000004">
    <property type="protein sequence ID" value="MDT0328296.1"/>
    <property type="molecule type" value="Genomic_DNA"/>
</dbReference>
<name>A0ABU2M8J5_9ACTN</name>
<evidence type="ECO:0008006" key="4">
    <source>
        <dbReference type="Google" id="ProtNLM"/>
    </source>
</evidence>
<sequence length="804" mass="89849">MFVTTSEETIISALHPLLKEGVKENNALNYFAKDVERDIQGFADEDSSPVYSESEQGFEFYWTKATGEGTGTQPRRDYFRLGPNDTRQWRGEDGWVLYSEYLRSLANWRVVATRLRQKLEQIETQLAKEEAETLGWPPRESNTTRMAKVIVSDMDGSHSQPACTFNQLIDGVDEDLQANRGQTQVVFINGEAGIGKTRAMVNAAKTRAQTVEKALEEGRSSDQALFLYVRSTGQVLDSLPTVVSSAVASTRNLTDAGVKALCRNGLMTLLIDGFDELLGGVGYSDAIGSLRPWLNELGGRGVVVVSARSSYYMGQYRSSVERANKQGLPLVRHRIAEVQRWTSGDVISFLEDHGVHRENLERLSEHDLQLLGLPFFARAFIEMILSPSENGEEFGTLTEHLLKKYVEREEGKLTLGQSDKALLSSSELRRMFECVAEFMASNEEREADISELELAAESAIGEELTSPGRRHLKQRLPVLCGITSSSDDTSASRFRFQHELFFDQFLAGAASQYLEAGHVNLFRTMLQQSHWRSATVTSVVATSGAEKIAEAIKGFLPGIFEFERHRESTVAATNLGSLWSTLISETKRIPDVDISNAIFTDELDLGEVQFGHFRMLHCEVSSLVLPGASGWRLDLEDTRVKKIRRVGPSEDLSGLRGVRHADLIELLLTSELFDRKEKILTALRKHGAEVVDAEEESDVSPTTDVLAARHFLTNFSRKAEMSVILRRNHQAEENRLKWTQAYGPDYWKNFVSDLSSTELATLETLAASGEPKVRLRLKCNAAAILANDGTQSGVREFWDRVESR</sequence>
<keyword evidence="1" id="KW-0175">Coiled coil</keyword>
<protein>
    <recommendedName>
        <fullName evidence="4">NACHT domain-containing protein</fullName>
    </recommendedName>
</protein>
<dbReference type="Proteomes" id="UP001183390">
    <property type="component" value="Unassembled WGS sequence"/>
</dbReference>
<gene>
    <name evidence="2" type="ORF">RM479_07710</name>
</gene>
<proteinExistence type="predicted"/>
<keyword evidence="3" id="KW-1185">Reference proteome</keyword>
<comment type="caution">
    <text evidence="2">The sequence shown here is derived from an EMBL/GenBank/DDBJ whole genome shotgun (WGS) entry which is preliminary data.</text>
</comment>